<feature type="chain" id="PRO_5035298362" description="Chitin-binding type-2 domain-containing protein" evidence="7">
    <location>
        <begin position="19"/>
        <end position="501"/>
    </location>
</feature>
<name>A0A8J2MRD3_COTCN</name>
<feature type="domain" description="Chitin-binding type-2" evidence="8">
    <location>
        <begin position="137"/>
        <end position="195"/>
    </location>
</feature>
<evidence type="ECO:0000313" key="10">
    <source>
        <dbReference type="Proteomes" id="UP000786811"/>
    </source>
</evidence>
<accession>A0A8J2MRD3</accession>
<dbReference type="PANTHER" id="PTHR23301:SF0">
    <property type="entry name" value="CHITIN-BINDING TYPE-2 DOMAIN-CONTAINING PROTEIN-RELATED"/>
    <property type="match status" value="1"/>
</dbReference>
<evidence type="ECO:0000256" key="1">
    <source>
        <dbReference type="ARBA" id="ARBA00022669"/>
    </source>
</evidence>
<evidence type="ECO:0000256" key="4">
    <source>
        <dbReference type="ARBA" id="ARBA00023157"/>
    </source>
</evidence>
<evidence type="ECO:0000256" key="2">
    <source>
        <dbReference type="ARBA" id="ARBA00022729"/>
    </source>
</evidence>
<evidence type="ECO:0000256" key="3">
    <source>
        <dbReference type="ARBA" id="ARBA00022737"/>
    </source>
</evidence>
<dbReference type="GO" id="GO:0005576">
    <property type="term" value="C:extracellular region"/>
    <property type="evidence" value="ECO:0007669"/>
    <property type="project" value="InterPro"/>
</dbReference>
<keyword evidence="3" id="KW-0677">Repeat</keyword>
<evidence type="ECO:0000256" key="6">
    <source>
        <dbReference type="SAM" id="MobiDB-lite"/>
    </source>
</evidence>
<evidence type="ECO:0000259" key="8">
    <source>
        <dbReference type="PROSITE" id="PS50940"/>
    </source>
</evidence>
<feature type="region of interest" description="Disordered" evidence="6">
    <location>
        <begin position="273"/>
        <end position="317"/>
    </location>
</feature>
<keyword evidence="5" id="KW-0325">Glycoprotein</keyword>
<dbReference type="Pfam" id="PF01607">
    <property type="entry name" value="CBM_14"/>
    <property type="match status" value="5"/>
</dbReference>
<dbReference type="SMART" id="SM00494">
    <property type="entry name" value="ChtBD2"/>
    <property type="match status" value="5"/>
</dbReference>
<evidence type="ECO:0000313" key="9">
    <source>
        <dbReference type="EMBL" id="CAG5102552.1"/>
    </source>
</evidence>
<comment type="caution">
    <text evidence="9">The sequence shown here is derived from an EMBL/GenBank/DDBJ whole genome shotgun (WGS) entry which is preliminary data.</text>
</comment>
<keyword evidence="10" id="KW-1185">Reference proteome</keyword>
<dbReference type="PROSITE" id="PS50940">
    <property type="entry name" value="CHIT_BIND_II"/>
    <property type="match status" value="5"/>
</dbReference>
<dbReference type="InterPro" id="IPR051940">
    <property type="entry name" value="Chitin_bind-dev_reg"/>
</dbReference>
<dbReference type="InterPro" id="IPR002557">
    <property type="entry name" value="Chitin-bd_dom"/>
</dbReference>
<dbReference type="EMBL" id="CAJNRD030001123">
    <property type="protein sequence ID" value="CAG5102552.1"/>
    <property type="molecule type" value="Genomic_DNA"/>
</dbReference>
<keyword evidence="2 7" id="KW-0732">Signal</keyword>
<feature type="domain" description="Chitin-binding type-2" evidence="8">
    <location>
        <begin position="410"/>
        <end position="469"/>
    </location>
</feature>
<dbReference type="AlphaFoldDB" id="A0A8J2MRD3"/>
<dbReference type="SUPFAM" id="SSF57625">
    <property type="entry name" value="Invertebrate chitin-binding proteins"/>
    <property type="match status" value="5"/>
</dbReference>
<dbReference type="InterPro" id="IPR036508">
    <property type="entry name" value="Chitin-bd_dom_sf"/>
</dbReference>
<sequence length="501" mass="55490">MSRFIIILLIVFCGGTTALKECIGKCPLQTPINSSIIFLAHINCSKYCVCDHGRPIEMPCPANLHFSLEFNTCADPEQANCTDLTSTPITSQVTQDPENPPKMQSKKLYLNSRPGIRYNTYCANQLTDCHDKALNCIGDCPSNELPQIHLLAHEDCTKFCRCNDTVPWTKDCPEGFHFSLEDGMCLEPEEAQCDRVNGIISTLGPPNVSNECASECPVYSNPDLIVLVAHELCDKYCHCKNGIAEVKNCPLHLQFSLPHGTCVDPNQAQCFNNNGTVTPPTPKPSTPPTPKPTTPPTPPTPKPTTPKPPTPPTAIPPEKPDNSGCIGTCPLNNNPVHTSQLPHINCTKFCKCDWGKPTVMLCPHSLHYNPIIEVCDYPESAGCTGNQKDLPKIEFTRNYRKQNASTADCVKPCPLTNPQNETVHVAHKDCTKFCKCSFGNAWVMDCPKDLYFNPKEQVCDFKFNVHCDESGPWVEEINGNDIDQSQTNNSILYKFKHLFGH</sequence>
<dbReference type="Proteomes" id="UP000786811">
    <property type="component" value="Unassembled WGS sequence"/>
</dbReference>
<feature type="domain" description="Chitin-binding type-2" evidence="8">
    <location>
        <begin position="213"/>
        <end position="272"/>
    </location>
</feature>
<dbReference type="Gene3D" id="2.170.140.10">
    <property type="entry name" value="Chitin binding domain"/>
    <property type="match status" value="5"/>
</dbReference>
<dbReference type="OrthoDB" id="6020543at2759"/>
<gene>
    <name evidence="9" type="ORF">HICCMSTLAB_LOCUS11072</name>
</gene>
<keyword evidence="1" id="KW-0147">Chitin-binding</keyword>
<organism evidence="9 10">
    <name type="scientific">Cotesia congregata</name>
    <name type="common">Parasitoid wasp</name>
    <name type="synonym">Apanteles congregatus</name>
    <dbReference type="NCBI Taxonomy" id="51543"/>
    <lineage>
        <taxon>Eukaryota</taxon>
        <taxon>Metazoa</taxon>
        <taxon>Ecdysozoa</taxon>
        <taxon>Arthropoda</taxon>
        <taxon>Hexapoda</taxon>
        <taxon>Insecta</taxon>
        <taxon>Pterygota</taxon>
        <taxon>Neoptera</taxon>
        <taxon>Endopterygota</taxon>
        <taxon>Hymenoptera</taxon>
        <taxon>Apocrita</taxon>
        <taxon>Ichneumonoidea</taxon>
        <taxon>Braconidae</taxon>
        <taxon>Microgastrinae</taxon>
        <taxon>Cotesia</taxon>
    </lineage>
</organism>
<feature type="signal peptide" evidence="7">
    <location>
        <begin position="1"/>
        <end position="18"/>
    </location>
</feature>
<reference evidence="9" key="1">
    <citation type="submission" date="2021-04" db="EMBL/GenBank/DDBJ databases">
        <authorList>
            <person name="Chebbi M.A.C M."/>
        </authorList>
    </citation>
    <scope>NUCLEOTIDE SEQUENCE</scope>
</reference>
<proteinExistence type="predicted"/>
<dbReference type="GO" id="GO:0008061">
    <property type="term" value="F:chitin binding"/>
    <property type="evidence" value="ECO:0007669"/>
    <property type="project" value="UniProtKB-KW"/>
</dbReference>
<feature type="compositionally biased region" description="Pro residues" evidence="6">
    <location>
        <begin position="279"/>
        <end position="317"/>
    </location>
</feature>
<evidence type="ECO:0000256" key="7">
    <source>
        <dbReference type="SAM" id="SignalP"/>
    </source>
</evidence>
<feature type="domain" description="Chitin-binding type-2" evidence="8">
    <location>
        <begin position="23"/>
        <end position="83"/>
    </location>
</feature>
<protein>
    <recommendedName>
        <fullName evidence="8">Chitin-binding type-2 domain-containing protein</fullName>
    </recommendedName>
</protein>
<feature type="domain" description="Chitin-binding type-2" evidence="8">
    <location>
        <begin position="326"/>
        <end position="385"/>
    </location>
</feature>
<evidence type="ECO:0000256" key="5">
    <source>
        <dbReference type="ARBA" id="ARBA00023180"/>
    </source>
</evidence>
<keyword evidence="4" id="KW-1015">Disulfide bond</keyword>
<dbReference type="PANTHER" id="PTHR23301">
    <property type="entry name" value="CHITIN BINDING PERITROPHIN-A"/>
    <property type="match status" value="1"/>
</dbReference>